<dbReference type="Proteomes" id="UP000176317">
    <property type="component" value="Unassembled WGS sequence"/>
</dbReference>
<accession>A0A1F5G338</accession>
<dbReference type="NCBIfam" id="NF047752">
    <property type="entry name" value="MntA_antitoxin"/>
    <property type="match status" value="1"/>
</dbReference>
<reference evidence="2 3" key="1">
    <citation type="journal article" date="2016" name="Nat. Commun.">
        <title>Thousands of microbial genomes shed light on interconnected biogeochemical processes in an aquifer system.</title>
        <authorList>
            <person name="Anantharaman K."/>
            <person name="Brown C.T."/>
            <person name="Hug L.A."/>
            <person name="Sharon I."/>
            <person name="Castelle C.J."/>
            <person name="Probst A.J."/>
            <person name="Thomas B.C."/>
            <person name="Singh A."/>
            <person name="Wilkins M.J."/>
            <person name="Karaoz U."/>
            <person name="Brodie E.L."/>
            <person name="Williams K.H."/>
            <person name="Hubbard S.S."/>
            <person name="Banfield J.F."/>
        </authorList>
    </citation>
    <scope>NUCLEOTIDE SEQUENCE [LARGE SCALE GENOMIC DNA]</scope>
</reference>
<protein>
    <recommendedName>
        <fullName evidence="1">Polymerase beta nucleotidyltransferase domain-containing protein</fullName>
    </recommendedName>
</protein>
<evidence type="ECO:0000313" key="3">
    <source>
        <dbReference type="Proteomes" id="UP000176317"/>
    </source>
</evidence>
<proteinExistence type="predicted"/>
<dbReference type="Gene3D" id="3.30.460.10">
    <property type="entry name" value="Beta Polymerase, domain 2"/>
    <property type="match status" value="1"/>
</dbReference>
<dbReference type="PANTHER" id="PTHR43852">
    <property type="entry name" value="NUCLEOTIDYLTRANSFERASE"/>
    <property type="match status" value="1"/>
</dbReference>
<dbReference type="CDD" id="cd05403">
    <property type="entry name" value="NT_KNTase_like"/>
    <property type="match status" value="1"/>
</dbReference>
<dbReference type="InterPro" id="IPR043519">
    <property type="entry name" value="NT_sf"/>
</dbReference>
<dbReference type="InterPro" id="IPR052930">
    <property type="entry name" value="TA_antitoxin_MntA"/>
</dbReference>
<dbReference type="Pfam" id="PF18765">
    <property type="entry name" value="Polbeta"/>
    <property type="match status" value="1"/>
</dbReference>
<organism evidence="2 3">
    <name type="scientific">Candidatus Curtissbacteria bacterium RBG_13_35_7</name>
    <dbReference type="NCBI Taxonomy" id="1797705"/>
    <lineage>
        <taxon>Bacteria</taxon>
        <taxon>Candidatus Curtissiibacteriota</taxon>
    </lineage>
</organism>
<dbReference type="PANTHER" id="PTHR43852:SF3">
    <property type="entry name" value="NUCLEOTIDYLTRANSFERASE"/>
    <property type="match status" value="1"/>
</dbReference>
<dbReference type="InterPro" id="IPR041633">
    <property type="entry name" value="Polbeta"/>
</dbReference>
<dbReference type="EMBL" id="MFAT01000037">
    <property type="protein sequence ID" value="OGD86204.1"/>
    <property type="molecule type" value="Genomic_DNA"/>
</dbReference>
<name>A0A1F5G338_9BACT</name>
<evidence type="ECO:0000313" key="2">
    <source>
        <dbReference type="EMBL" id="OGD86204.1"/>
    </source>
</evidence>
<sequence length="143" mass="16414">MKKTIKKTIIDYFSKKPEVAAVYLYGSYARGEANINSDIDLAILVTNKKKYSGFGIPQVVFAAELKKLTGKEVEIQDLGVCRVDFAHRVLAEGELLISNNQKARIQFEEKTLRVYFDLKPALDEYYQYLSKITKKGELHVRYI</sequence>
<dbReference type="AlphaFoldDB" id="A0A1F5G338"/>
<feature type="domain" description="Polymerase beta nucleotidyltransferase" evidence="1">
    <location>
        <begin position="7"/>
        <end position="101"/>
    </location>
</feature>
<comment type="caution">
    <text evidence="2">The sequence shown here is derived from an EMBL/GenBank/DDBJ whole genome shotgun (WGS) entry which is preliminary data.</text>
</comment>
<evidence type="ECO:0000259" key="1">
    <source>
        <dbReference type="Pfam" id="PF18765"/>
    </source>
</evidence>
<gene>
    <name evidence="2" type="ORF">A2164_02020</name>
</gene>
<dbReference type="SUPFAM" id="SSF81301">
    <property type="entry name" value="Nucleotidyltransferase"/>
    <property type="match status" value="1"/>
</dbReference>